<protein>
    <submittedName>
        <fullName evidence="2">Uncharacterized protein</fullName>
    </submittedName>
</protein>
<keyword evidence="1" id="KW-0472">Membrane</keyword>
<evidence type="ECO:0000256" key="1">
    <source>
        <dbReference type="SAM" id="Phobius"/>
    </source>
</evidence>
<dbReference type="RefSeq" id="WP_160020914.1">
    <property type="nucleotide sequence ID" value="NZ_VZIZ01000003.1"/>
</dbReference>
<gene>
    <name evidence="2" type="ORF">FQV37_1560</name>
</gene>
<feature type="transmembrane region" description="Helical" evidence="1">
    <location>
        <begin position="25"/>
        <end position="50"/>
    </location>
</feature>
<evidence type="ECO:0000313" key="3">
    <source>
        <dbReference type="Proteomes" id="UP000471465"/>
    </source>
</evidence>
<comment type="caution">
    <text evidence="2">The sequence shown here is derived from an EMBL/GenBank/DDBJ whole genome shotgun (WGS) entry which is preliminary data.</text>
</comment>
<dbReference type="AlphaFoldDB" id="A0A6N7C5Q0"/>
<accession>A0A6N7C5Q0</accession>
<keyword evidence="3" id="KW-1185">Reference proteome</keyword>
<keyword evidence="1" id="KW-0812">Transmembrane</keyword>
<organism evidence="2 3">
    <name type="scientific">Psychrobacter nivimaris</name>
    <dbReference type="NCBI Taxonomy" id="281738"/>
    <lineage>
        <taxon>Bacteria</taxon>
        <taxon>Pseudomonadati</taxon>
        <taxon>Pseudomonadota</taxon>
        <taxon>Gammaproteobacteria</taxon>
        <taxon>Moraxellales</taxon>
        <taxon>Moraxellaceae</taxon>
        <taxon>Psychrobacter</taxon>
    </lineage>
</organism>
<dbReference type="Proteomes" id="UP000471465">
    <property type="component" value="Unassembled WGS sequence"/>
</dbReference>
<sequence length="58" mass="6538">MSNDLVYAIYYSIKPRELMASKTRVWTAIVVSNSSVMDILSQLILAYLAIQLLLTSTK</sequence>
<evidence type="ECO:0000313" key="2">
    <source>
        <dbReference type="EMBL" id="KAF0570020.1"/>
    </source>
</evidence>
<keyword evidence="1" id="KW-1133">Transmembrane helix</keyword>
<name>A0A6N7C5Q0_9GAMM</name>
<proteinExistence type="predicted"/>
<dbReference type="EMBL" id="VZIZ01000003">
    <property type="protein sequence ID" value="KAF0570020.1"/>
    <property type="molecule type" value="Genomic_DNA"/>
</dbReference>
<reference evidence="2 3" key="1">
    <citation type="submission" date="2019-09" db="EMBL/GenBank/DDBJ databases">
        <title>Draft genome sequence of Psychrobacter nivimaris LAMA 639, in search for biotechnological relevant genes.</title>
        <authorList>
            <person name="Lima A.O.S."/>
            <person name="Staloch B.E.K."/>
            <person name="Freitas R.C."/>
            <person name="Niero H."/>
            <person name="Silva M.A.C."/>
        </authorList>
    </citation>
    <scope>NUCLEOTIDE SEQUENCE [LARGE SCALE GENOMIC DNA]</scope>
    <source>
        <strain evidence="2 3">LAMA 639</strain>
    </source>
</reference>